<gene>
    <name evidence="5" type="ORF">SAMN04488047_1501</name>
</gene>
<accession>A0A1I5WMA2</accession>
<dbReference type="PROSITE" id="PS50043">
    <property type="entry name" value="HTH_LUXR_2"/>
    <property type="match status" value="1"/>
</dbReference>
<dbReference type="GO" id="GO:0006355">
    <property type="term" value="P:regulation of DNA-templated transcription"/>
    <property type="evidence" value="ECO:0007669"/>
    <property type="project" value="InterPro"/>
</dbReference>
<dbReference type="RefSeq" id="WP_093425828.1">
    <property type="nucleotide sequence ID" value="NZ_FOXA01000050.1"/>
</dbReference>
<evidence type="ECO:0000259" key="4">
    <source>
        <dbReference type="PROSITE" id="PS50043"/>
    </source>
</evidence>
<dbReference type="Proteomes" id="UP000199356">
    <property type="component" value="Unassembled WGS sequence"/>
</dbReference>
<organism evidence="5 6">
    <name type="scientific">Tranquillimonas alkanivorans</name>
    <dbReference type="NCBI Taxonomy" id="441119"/>
    <lineage>
        <taxon>Bacteria</taxon>
        <taxon>Pseudomonadati</taxon>
        <taxon>Pseudomonadota</taxon>
        <taxon>Alphaproteobacteria</taxon>
        <taxon>Rhodobacterales</taxon>
        <taxon>Roseobacteraceae</taxon>
        <taxon>Tranquillimonas</taxon>
    </lineage>
</organism>
<keyword evidence="2" id="KW-0238">DNA-binding</keyword>
<dbReference type="Pfam" id="PF03472">
    <property type="entry name" value="Autoind_bind"/>
    <property type="match status" value="1"/>
</dbReference>
<dbReference type="Gene3D" id="1.10.10.10">
    <property type="entry name" value="Winged helix-like DNA-binding domain superfamily/Winged helix DNA-binding domain"/>
    <property type="match status" value="1"/>
</dbReference>
<dbReference type="PANTHER" id="PTHR44688:SF16">
    <property type="entry name" value="DNA-BINDING TRANSCRIPTIONAL ACTIVATOR DEVR_DOSR"/>
    <property type="match status" value="1"/>
</dbReference>
<dbReference type="CDD" id="cd06170">
    <property type="entry name" value="LuxR_C_like"/>
    <property type="match status" value="1"/>
</dbReference>
<dbReference type="EMBL" id="FOXA01000050">
    <property type="protein sequence ID" value="SFQ20717.1"/>
    <property type="molecule type" value="Genomic_DNA"/>
</dbReference>
<dbReference type="InterPro" id="IPR005143">
    <property type="entry name" value="TF_LuxR_autoind-bd_dom"/>
</dbReference>
<dbReference type="PRINTS" id="PR00038">
    <property type="entry name" value="HTHLUXR"/>
</dbReference>
<keyword evidence="6" id="KW-1185">Reference proteome</keyword>
<dbReference type="GO" id="GO:0003677">
    <property type="term" value="F:DNA binding"/>
    <property type="evidence" value="ECO:0007669"/>
    <property type="project" value="UniProtKB-KW"/>
</dbReference>
<reference evidence="5 6" key="1">
    <citation type="submission" date="2016-10" db="EMBL/GenBank/DDBJ databases">
        <authorList>
            <person name="de Groot N.N."/>
        </authorList>
    </citation>
    <scope>NUCLEOTIDE SEQUENCE [LARGE SCALE GENOMIC DNA]</scope>
    <source>
        <strain evidence="5 6">DSM 19547</strain>
    </source>
</reference>
<sequence>MIDCLERITHARTQREAWQVHVEAMAQYGFDRLLYGFTRFRTSNSFGNPNDLIILTNHTDKYAEAYVARGLFRYAPMTRWALCNTGACSWRWITDNWQYLSKKEHDVVALNRKHGVLAGYTISFSDPSLRNKGAIALAARPGLDQDDVDRIWREHGREIEVLNTVTHLKLISLPHANAARTLTKRQKQALEWVRDGKATHEIAEILGLTPATVEKHLRLAREKLEVDTTAQAVLKASLHHQIFVWSEEE</sequence>
<keyword evidence="1" id="KW-0805">Transcription regulation</keyword>
<dbReference type="SMART" id="SM00421">
    <property type="entry name" value="HTH_LUXR"/>
    <property type="match status" value="1"/>
</dbReference>
<evidence type="ECO:0000256" key="3">
    <source>
        <dbReference type="ARBA" id="ARBA00023163"/>
    </source>
</evidence>
<keyword evidence="3" id="KW-0804">Transcription</keyword>
<proteinExistence type="predicted"/>
<evidence type="ECO:0000313" key="5">
    <source>
        <dbReference type="EMBL" id="SFQ20717.1"/>
    </source>
</evidence>
<dbReference type="OrthoDB" id="3679796at2"/>
<evidence type="ECO:0000256" key="1">
    <source>
        <dbReference type="ARBA" id="ARBA00023015"/>
    </source>
</evidence>
<feature type="domain" description="HTH luxR-type" evidence="4">
    <location>
        <begin position="175"/>
        <end position="240"/>
    </location>
</feature>
<dbReference type="PANTHER" id="PTHR44688">
    <property type="entry name" value="DNA-BINDING TRANSCRIPTIONAL ACTIVATOR DEVR_DOSR"/>
    <property type="match status" value="1"/>
</dbReference>
<name>A0A1I5WMA2_9RHOB</name>
<dbReference type="Gene3D" id="3.30.450.80">
    <property type="entry name" value="Transcription factor LuxR-like, autoinducer-binding domain"/>
    <property type="match status" value="1"/>
</dbReference>
<dbReference type="InterPro" id="IPR036693">
    <property type="entry name" value="TF_LuxR_autoind-bd_dom_sf"/>
</dbReference>
<protein>
    <submittedName>
        <fullName evidence="5">LuxR family transcriptional regulator</fullName>
    </submittedName>
</protein>
<dbReference type="InterPro" id="IPR016032">
    <property type="entry name" value="Sig_transdc_resp-reg_C-effctor"/>
</dbReference>
<evidence type="ECO:0000313" key="6">
    <source>
        <dbReference type="Proteomes" id="UP000199356"/>
    </source>
</evidence>
<evidence type="ECO:0000256" key="2">
    <source>
        <dbReference type="ARBA" id="ARBA00023125"/>
    </source>
</evidence>
<dbReference type="SUPFAM" id="SSF46894">
    <property type="entry name" value="C-terminal effector domain of the bipartite response regulators"/>
    <property type="match status" value="1"/>
</dbReference>
<dbReference type="InterPro" id="IPR036388">
    <property type="entry name" value="WH-like_DNA-bd_sf"/>
</dbReference>
<dbReference type="InterPro" id="IPR000792">
    <property type="entry name" value="Tscrpt_reg_LuxR_C"/>
</dbReference>
<dbReference type="Pfam" id="PF00196">
    <property type="entry name" value="GerE"/>
    <property type="match status" value="1"/>
</dbReference>
<dbReference type="AlphaFoldDB" id="A0A1I5WMA2"/>
<dbReference type="STRING" id="441119.SAMN04488047_1501"/>
<dbReference type="SUPFAM" id="SSF75516">
    <property type="entry name" value="Pheromone-binding domain of LuxR-like quorum-sensing transcription factors"/>
    <property type="match status" value="1"/>
</dbReference>